<gene>
    <name evidence="2" type="ORF">HHI36_010555</name>
</gene>
<reference evidence="2 3" key="1">
    <citation type="journal article" date="2021" name="BMC Biol.">
        <title>Horizontally acquired antibacterial genes associated with adaptive radiation of ladybird beetles.</title>
        <authorList>
            <person name="Li H.S."/>
            <person name="Tang X.F."/>
            <person name="Huang Y.H."/>
            <person name="Xu Z.Y."/>
            <person name="Chen M.L."/>
            <person name="Du X.Y."/>
            <person name="Qiu B.Y."/>
            <person name="Chen P.T."/>
            <person name="Zhang W."/>
            <person name="Slipinski A."/>
            <person name="Escalona H.E."/>
            <person name="Waterhouse R.M."/>
            <person name="Zwick A."/>
            <person name="Pang H."/>
        </authorList>
    </citation>
    <scope>NUCLEOTIDE SEQUENCE [LARGE SCALE GENOMIC DNA]</scope>
    <source>
        <strain evidence="2">SYSU2018</strain>
    </source>
</reference>
<comment type="caution">
    <text evidence="2">The sequence shown here is derived from an EMBL/GenBank/DDBJ whole genome shotgun (WGS) entry which is preliminary data.</text>
</comment>
<feature type="region of interest" description="Disordered" evidence="1">
    <location>
        <begin position="67"/>
        <end position="103"/>
    </location>
</feature>
<evidence type="ECO:0000313" key="2">
    <source>
        <dbReference type="EMBL" id="KAL3266378.1"/>
    </source>
</evidence>
<name>A0ABD2MJ33_9CUCU</name>
<proteinExistence type="predicted"/>
<keyword evidence="3" id="KW-1185">Reference proteome</keyword>
<dbReference type="Proteomes" id="UP001516400">
    <property type="component" value="Unassembled WGS sequence"/>
</dbReference>
<sequence>MDRGPQQDPGEDPPPSEASSEPGTELYDLKEQFEQQQVLIAQLKEMLRKTDQTNVTQEKVDRYASTLSKMTVRARRSKLKKESSAGSSEKSENKPAIDTPVNEKISLLRRQLEENKAKLAEREKSKRY</sequence>
<feature type="region of interest" description="Disordered" evidence="1">
    <location>
        <begin position="1"/>
        <end position="25"/>
    </location>
</feature>
<organism evidence="2 3">
    <name type="scientific">Cryptolaemus montrouzieri</name>
    <dbReference type="NCBI Taxonomy" id="559131"/>
    <lineage>
        <taxon>Eukaryota</taxon>
        <taxon>Metazoa</taxon>
        <taxon>Ecdysozoa</taxon>
        <taxon>Arthropoda</taxon>
        <taxon>Hexapoda</taxon>
        <taxon>Insecta</taxon>
        <taxon>Pterygota</taxon>
        <taxon>Neoptera</taxon>
        <taxon>Endopterygota</taxon>
        <taxon>Coleoptera</taxon>
        <taxon>Polyphaga</taxon>
        <taxon>Cucujiformia</taxon>
        <taxon>Coccinelloidea</taxon>
        <taxon>Coccinellidae</taxon>
        <taxon>Scymninae</taxon>
        <taxon>Scymnini</taxon>
        <taxon>Cryptolaemus</taxon>
    </lineage>
</organism>
<dbReference type="EMBL" id="JABFTP020000001">
    <property type="protein sequence ID" value="KAL3266378.1"/>
    <property type="molecule type" value="Genomic_DNA"/>
</dbReference>
<evidence type="ECO:0000313" key="3">
    <source>
        <dbReference type="Proteomes" id="UP001516400"/>
    </source>
</evidence>
<dbReference type="AlphaFoldDB" id="A0ABD2MJ33"/>
<evidence type="ECO:0000256" key="1">
    <source>
        <dbReference type="SAM" id="MobiDB-lite"/>
    </source>
</evidence>
<accession>A0ABD2MJ33</accession>
<protein>
    <submittedName>
        <fullName evidence="2">Uncharacterized protein</fullName>
    </submittedName>
</protein>